<dbReference type="GO" id="GO:0008270">
    <property type="term" value="F:zinc ion binding"/>
    <property type="evidence" value="ECO:0007669"/>
    <property type="project" value="InterPro"/>
</dbReference>
<proteinExistence type="predicted"/>
<dbReference type="AlphaFoldDB" id="A0A699JXE4"/>
<feature type="region of interest" description="Disordered" evidence="1">
    <location>
        <begin position="1"/>
        <end position="21"/>
    </location>
</feature>
<reference evidence="2" key="1">
    <citation type="journal article" date="2019" name="Sci. Rep.">
        <title>Draft genome of Tanacetum cinerariifolium, the natural source of mosquito coil.</title>
        <authorList>
            <person name="Yamashiro T."/>
            <person name="Shiraishi A."/>
            <person name="Satake H."/>
            <person name="Nakayama K."/>
        </authorList>
    </citation>
    <scope>NUCLEOTIDE SEQUENCE</scope>
</reference>
<gene>
    <name evidence="2" type="ORF">Tci_635876</name>
</gene>
<comment type="caution">
    <text evidence="2">The sequence shown here is derived from an EMBL/GenBank/DDBJ whole genome shotgun (WGS) entry which is preliminary data.</text>
</comment>
<dbReference type="SUPFAM" id="SSF57756">
    <property type="entry name" value="Retrovirus zinc finger-like domains"/>
    <property type="match status" value="1"/>
</dbReference>
<evidence type="ECO:0000313" key="2">
    <source>
        <dbReference type="EMBL" id="GFA63904.1"/>
    </source>
</evidence>
<dbReference type="Gene3D" id="4.10.60.10">
    <property type="entry name" value="Zinc finger, CCHC-type"/>
    <property type="match status" value="1"/>
</dbReference>
<accession>A0A699JXE4</accession>
<dbReference type="InterPro" id="IPR036875">
    <property type="entry name" value="Znf_CCHC_sf"/>
</dbReference>
<protein>
    <submittedName>
        <fullName evidence="2">Ribonuclease H-like domain-containing protein</fullName>
    </submittedName>
</protein>
<dbReference type="GO" id="GO:0003676">
    <property type="term" value="F:nucleic acid binding"/>
    <property type="evidence" value="ECO:0007669"/>
    <property type="project" value="InterPro"/>
</dbReference>
<name>A0A699JXE4_TANCI</name>
<evidence type="ECO:0000256" key="1">
    <source>
        <dbReference type="SAM" id="MobiDB-lite"/>
    </source>
</evidence>
<organism evidence="2">
    <name type="scientific">Tanacetum cinerariifolium</name>
    <name type="common">Dalmatian daisy</name>
    <name type="synonym">Chrysanthemum cinerariifolium</name>
    <dbReference type="NCBI Taxonomy" id="118510"/>
    <lineage>
        <taxon>Eukaryota</taxon>
        <taxon>Viridiplantae</taxon>
        <taxon>Streptophyta</taxon>
        <taxon>Embryophyta</taxon>
        <taxon>Tracheophyta</taxon>
        <taxon>Spermatophyta</taxon>
        <taxon>Magnoliopsida</taxon>
        <taxon>eudicotyledons</taxon>
        <taxon>Gunneridae</taxon>
        <taxon>Pentapetalae</taxon>
        <taxon>asterids</taxon>
        <taxon>campanulids</taxon>
        <taxon>Asterales</taxon>
        <taxon>Asteraceae</taxon>
        <taxon>Asteroideae</taxon>
        <taxon>Anthemideae</taxon>
        <taxon>Anthemidinae</taxon>
        <taxon>Tanacetum</taxon>
    </lineage>
</organism>
<feature type="non-terminal residue" evidence="2">
    <location>
        <position position="154"/>
    </location>
</feature>
<dbReference type="EMBL" id="BKCJ010459951">
    <property type="protein sequence ID" value="GFA63904.1"/>
    <property type="molecule type" value="Genomic_DNA"/>
</dbReference>
<sequence length="154" mass="17404">MILNGNGEVQMTKDEAESTNSTNELNAAYSVSTATCHSSQAQEQIDQDELEEMDLKWQVAMLSMRVERFYKKTRKKLKFNGIEPVGFEKTKVECFNFHRRGHFARDCKTARNPRNMGRDAGNAGYKGRDKEEATDFALMAFTLNPSSSSSSNSE</sequence>